<accession>A0A0G0XCT7</accession>
<organism evidence="1 2">
    <name type="scientific">Candidatus Roizmanbacteria bacterium GW2011_GWC2_41_7</name>
    <dbReference type="NCBI Taxonomy" id="1618487"/>
    <lineage>
        <taxon>Bacteria</taxon>
        <taxon>Candidatus Roizmaniibacteriota</taxon>
    </lineage>
</organism>
<reference evidence="1 2" key="1">
    <citation type="journal article" date="2015" name="Nature">
        <title>rRNA introns, odd ribosomes, and small enigmatic genomes across a large radiation of phyla.</title>
        <authorList>
            <person name="Brown C.T."/>
            <person name="Hug L.A."/>
            <person name="Thomas B.C."/>
            <person name="Sharon I."/>
            <person name="Castelle C.J."/>
            <person name="Singh A."/>
            <person name="Wilkins M.J."/>
            <person name="Williams K.H."/>
            <person name="Banfield J.F."/>
        </authorList>
    </citation>
    <scope>NUCLEOTIDE SEQUENCE [LARGE SCALE GENOMIC DNA]</scope>
</reference>
<name>A0A0G0XCT7_9BACT</name>
<dbReference type="EMBL" id="LCBY01000013">
    <property type="protein sequence ID" value="KKS22675.1"/>
    <property type="molecule type" value="Genomic_DNA"/>
</dbReference>
<dbReference type="Proteomes" id="UP000034371">
    <property type="component" value="Unassembled WGS sequence"/>
</dbReference>
<proteinExistence type="predicted"/>
<evidence type="ECO:0000313" key="2">
    <source>
        <dbReference type="Proteomes" id="UP000034371"/>
    </source>
</evidence>
<comment type="caution">
    <text evidence="1">The sequence shown here is derived from an EMBL/GenBank/DDBJ whole genome shotgun (WGS) entry which is preliminary data.</text>
</comment>
<sequence>CMQFLDYIAPHITGVAIWASGGSDTENLPAFINAIRGT</sequence>
<dbReference type="AlphaFoldDB" id="A0A0G0XCT7"/>
<evidence type="ECO:0000313" key="1">
    <source>
        <dbReference type="EMBL" id="KKS22675.1"/>
    </source>
</evidence>
<feature type="non-terminal residue" evidence="1">
    <location>
        <position position="1"/>
    </location>
</feature>
<gene>
    <name evidence="1" type="ORF">UU78_C0013G0001</name>
</gene>
<protein>
    <submittedName>
        <fullName evidence="1">Uncharacterized protein</fullName>
    </submittedName>
</protein>